<dbReference type="Proteomes" id="UP000196521">
    <property type="component" value="Chromosome"/>
</dbReference>
<dbReference type="EMBL" id="CZCZ02000014">
    <property type="protein sequence ID" value="CAC5343747.1"/>
    <property type="molecule type" value="Genomic_DNA"/>
</dbReference>
<proteinExistence type="predicted"/>
<gene>
    <name evidence="1" type="ORF">PLAN_40162</name>
</gene>
<organism evidence="1 2">
    <name type="scientific">Planktothrix rubescens CCAP 1459/22</name>
    <dbReference type="NCBI Taxonomy" id="329571"/>
    <lineage>
        <taxon>Bacteria</taxon>
        <taxon>Bacillati</taxon>
        <taxon>Cyanobacteriota</taxon>
        <taxon>Cyanophyceae</taxon>
        <taxon>Oscillatoriophycideae</taxon>
        <taxon>Oscillatoriales</taxon>
        <taxon>Microcoleaceae</taxon>
        <taxon>Planktothrix</taxon>
    </lineage>
</organism>
<dbReference type="AlphaFoldDB" id="A0A6J7ZMG9"/>
<comment type="caution">
    <text evidence="1">The sequence shown here is derived from an EMBL/GenBank/DDBJ whole genome shotgun (WGS) entry which is preliminary data.</text>
</comment>
<accession>A0A6J7ZMG9</accession>
<keyword evidence="2" id="KW-1185">Reference proteome</keyword>
<evidence type="ECO:0000313" key="2">
    <source>
        <dbReference type="Proteomes" id="UP000196521"/>
    </source>
</evidence>
<dbReference type="EMBL" id="LR812490">
    <property type="protein sequence ID" value="CAC5343747.1"/>
    <property type="molecule type" value="Genomic_DNA"/>
</dbReference>
<reference evidence="1" key="1">
    <citation type="submission" date="2020-05" db="EMBL/GenBank/DDBJ databases">
        <authorList>
            <consortium name="Genoscope - CEA"/>
            <person name="William W."/>
        </authorList>
    </citation>
    <scope>NUCLEOTIDE SEQUENCE [LARGE SCALE GENOMIC DNA]</scope>
    <source>
        <strain evidence="1">PCC 7821</strain>
    </source>
</reference>
<protein>
    <submittedName>
        <fullName evidence="1">Uncharacterized protein</fullName>
    </submittedName>
</protein>
<name>A0A6J7ZMG9_PLARU</name>
<evidence type="ECO:0000313" key="1">
    <source>
        <dbReference type="EMBL" id="CAC5343747.1"/>
    </source>
</evidence>
<sequence length="47" mass="5442">MSYILGVYTSHIVLSISEITELSFHIFLKFRLNLPLVSRAISLKYDL</sequence>